<reference evidence="1" key="1">
    <citation type="submission" date="2021-06" db="EMBL/GenBank/DDBJ databases">
        <authorList>
            <person name="Kallberg Y."/>
            <person name="Tangrot J."/>
            <person name="Rosling A."/>
        </authorList>
    </citation>
    <scope>NUCLEOTIDE SEQUENCE</scope>
    <source>
        <strain evidence="1">MA461A</strain>
    </source>
</reference>
<evidence type="ECO:0000313" key="1">
    <source>
        <dbReference type="EMBL" id="CAG8745271.1"/>
    </source>
</evidence>
<sequence length="84" mass="9401">TILYVDYNDYELTTFYNSGLTTGQLITEYLRSTNTYASKHSMLGIHSSTNLSHKDDDDLPSATTLGNESTSDKFGYSEAEARDF</sequence>
<proteinExistence type="predicted"/>
<name>A0ACA9QCJ3_9GLOM</name>
<dbReference type="Proteomes" id="UP000789920">
    <property type="component" value="Unassembled WGS sequence"/>
</dbReference>
<keyword evidence="2" id="KW-1185">Reference proteome</keyword>
<gene>
    <name evidence="1" type="ORF">RPERSI_LOCUS13589</name>
</gene>
<feature type="non-terminal residue" evidence="1">
    <location>
        <position position="84"/>
    </location>
</feature>
<dbReference type="EMBL" id="CAJVQC010030338">
    <property type="protein sequence ID" value="CAG8745271.1"/>
    <property type="molecule type" value="Genomic_DNA"/>
</dbReference>
<feature type="non-terminal residue" evidence="1">
    <location>
        <position position="1"/>
    </location>
</feature>
<organism evidence="1 2">
    <name type="scientific">Racocetra persica</name>
    <dbReference type="NCBI Taxonomy" id="160502"/>
    <lineage>
        <taxon>Eukaryota</taxon>
        <taxon>Fungi</taxon>
        <taxon>Fungi incertae sedis</taxon>
        <taxon>Mucoromycota</taxon>
        <taxon>Glomeromycotina</taxon>
        <taxon>Glomeromycetes</taxon>
        <taxon>Diversisporales</taxon>
        <taxon>Gigasporaceae</taxon>
        <taxon>Racocetra</taxon>
    </lineage>
</organism>
<accession>A0ACA9QCJ3</accession>
<comment type="caution">
    <text evidence="1">The sequence shown here is derived from an EMBL/GenBank/DDBJ whole genome shotgun (WGS) entry which is preliminary data.</text>
</comment>
<evidence type="ECO:0000313" key="2">
    <source>
        <dbReference type="Proteomes" id="UP000789920"/>
    </source>
</evidence>
<protein>
    <submittedName>
        <fullName evidence="1">7767_t:CDS:1</fullName>
    </submittedName>
</protein>